<proteinExistence type="inferred from homology"/>
<dbReference type="Gene3D" id="1.10.10.10">
    <property type="entry name" value="Winged helix-like DNA-binding domain superfamily/Winged helix DNA-binding domain"/>
    <property type="match status" value="1"/>
</dbReference>
<keyword evidence="7" id="KW-1185">Reference proteome</keyword>
<dbReference type="PANTHER" id="PTHR30537">
    <property type="entry name" value="HTH-TYPE TRANSCRIPTIONAL REGULATOR"/>
    <property type="match status" value="1"/>
</dbReference>
<dbReference type="Proteomes" id="UP000236655">
    <property type="component" value="Chromosome"/>
</dbReference>
<dbReference type="InterPro" id="IPR036388">
    <property type="entry name" value="WH-like_DNA-bd_sf"/>
</dbReference>
<dbReference type="SUPFAM" id="SSF46785">
    <property type="entry name" value="Winged helix' DNA-binding domain"/>
    <property type="match status" value="1"/>
</dbReference>
<dbReference type="InterPro" id="IPR058163">
    <property type="entry name" value="LysR-type_TF_proteobact-type"/>
</dbReference>
<keyword evidence="3" id="KW-0238">DNA-binding</keyword>
<dbReference type="Pfam" id="PF00126">
    <property type="entry name" value="HTH_1"/>
    <property type="match status" value="1"/>
</dbReference>
<dbReference type="RefSeq" id="WP_102950941.1">
    <property type="nucleotide sequence ID" value="NZ_CP024847.1"/>
</dbReference>
<evidence type="ECO:0000259" key="5">
    <source>
        <dbReference type="PROSITE" id="PS50931"/>
    </source>
</evidence>
<dbReference type="SUPFAM" id="SSF53850">
    <property type="entry name" value="Periplasmic binding protein-like II"/>
    <property type="match status" value="1"/>
</dbReference>
<dbReference type="GO" id="GO:0006351">
    <property type="term" value="P:DNA-templated transcription"/>
    <property type="evidence" value="ECO:0007669"/>
    <property type="project" value="TreeGrafter"/>
</dbReference>
<dbReference type="GO" id="GO:0043565">
    <property type="term" value="F:sequence-specific DNA binding"/>
    <property type="evidence" value="ECO:0007669"/>
    <property type="project" value="TreeGrafter"/>
</dbReference>
<dbReference type="KEGG" id="nba:CUN60_04825"/>
<keyword evidence="2" id="KW-0805">Transcription regulation</keyword>
<dbReference type="InterPro" id="IPR005119">
    <property type="entry name" value="LysR_subst-bd"/>
</dbReference>
<name>A0A2I7N5C1_9NEIS</name>
<evidence type="ECO:0000256" key="2">
    <source>
        <dbReference type="ARBA" id="ARBA00023015"/>
    </source>
</evidence>
<dbReference type="PANTHER" id="PTHR30537:SF68">
    <property type="entry name" value="TRANSCRIPTIONAL REGULATOR-RELATED"/>
    <property type="match status" value="1"/>
</dbReference>
<evidence type="ECO:0000256" key="1">
    <source>
        <dbReference type="ARBA" id="ARBA00009437"/>
    </source>
</evidence>
<dbReference type="AlphaFoldDB" id="A0A2I7N5C1"/>
<evidence type="ECO:0000256" key="3">
    <source>
        <dbReference type="ARBA" id="ARBA00023125"/>
    </source>
</evidence>
<feature type="domain" description="HTH lysR-type" evidence="5">
    <location>
        <begin position="1"/>
        <end position="57"/>
    </location>
</feature>
<protein>
    <recommendedName>
        <fullName evidence="5">HTH lysR-type domain-containing protein</fullName>
    </recommendedName>
</protein>
<dbReference type="EMBL" id="CP024847">
    <property type="protein sequence ID" value="AUR51642.1"/>
    <property type="molecule type" value="Genomic_DNA"/>
</dbReference>
<comment type="similarity">
    <text evidence="1">Belongs to the LysR transcriptional regulatory family.</text>
</comment>
<dbReference type="Pfam" id="PF03466">
    <property type="entry name" value="LysR_substrate"/>
    <property type="match status" value="1"/>
</dbReference>
<dbReference type="PROSITE" id="PS50931">
    <property type="entry name" value="HTH_LYSR"/>
    <property type="match status" value="1"/>
</dbReference>
<evidence type="ECO:0000313" key="6">
    <source>
        <dbReference type="EMBL" id="AUR51642.1"/>
    </source>
</evidence>
<evidence type="ECO:0000313" key="7">
    <source>
        <dbReference type="Proteomes" id="UP000236655"/>
    </source>
</evidence>
<evidence type="ECO:0000256" key="4">
    <source>
        <dbReference type="ARBA" id="ARBA00023163"/>
    </source>
</evidence>
<keyword evidence="4" id="KW-0804">Transcription</keyword>
<dbReference type="InterPro" id="IPR000847">
    <property type="entry name" value="LysR_HTH_N"/>
</dbReference>
<dbReference type="Gene3D" id="3.40.190.290">
    <property type="match status" value="1"/>
</dbReference>
<sequence length="311" mass="35793">MIDDILLFIKVVDAGSILAAEKVLNIPKSTISRKMQALEEEFGDALFNRSTHKIGLTMLGHNIYAQFKDYEARLSEMLASVSSNNKQVRGRLNVLLPFALTTDVVLPKVGAFLSEYPELQLNIMHSFQVFNMQKEFYDIAIINYQPKQQNQRFKSLASDKVIVVCTREYADKYGIWSNIEDHDQHIIVGKIAPDGVVVQDIPIYNEKTAETYFVKLKPKIFFANFNECKSFVLENNGIAGIPYSMIQKELEMGRVIRLIPDWHAGVINYYLMRNIADNDPRYVVFVKFINECLKNNNLERIPHNSNQFFHS</sequence>
<organism evidence="6 7">
    <name type="scientific">Aquella oligotrophica</name>
    <dbReference type="NCBI Taxonomy" id="2067065"/>
    <lineage>
        <taxon>Bacteria</taxon>
        <taxon>Pseudomonadati</taxon>
        <taxon>Pseudomonadota</taxon>
        <taxon>Betaproteobacteria</taxon>
        <taxon>Neisseriales</taxon>
        <taxon>Neisseriaceae</taxon>
        <taxon>Aquella</taxon>
    </lineage>
</organism>
<dbReference type="GO" id="GO:0003700">
    <property type="term" value="F:DNA-binding transcription factor activity"/>
    <property type="evidence" value="ECO:0007669"/>
    <property type="project" value="InterPro"/>
</dbReference>
<gene>
    <name evidence="6" type="ORF">CUN60_04825</name>
</gene>
<dbReference type="InterPro" id="IPR036390">
    <property type="entry name" value="WH_DNA-bd_sf"/>
</dbReference>
<accession>A0A2I7N5C1</accession>
<dbReference type="OrthoDB" id="570111at2"/>
<reference evidence="7" key="1">
    <citation type="submission" date="2017-11" db="EMBL/GenBank/DDBJ databases">
        <authorList>
            <person name="Chan K.G."/>
            <person name="Lee L.S."/>
        </authorList>
    </citation>
    <scope>NUCLEOTIDE SEQUENCE [LARGE SCALE GENOMIC DNA]</scope>
    <source>
        <strain evidence="7">DSM 100970</strain>
    </source>
</reference>